<dbReference type="InterPro" id="IPR054207">
    <property type="entry name" value="DUF6913"/>
</dbReference>
<dbReference type="Proteomes" id="UP001595885">
    <property type="component" value="Unassembled WGS sequence"/>
</dbReference>
<evidence type="ECO:0000313" key="1">
    <source>
        <dbReference type="EMBL" id="MFC4739165.1"/>
    </source>
</evidence>
<dbReference type="Pfam" id="PF21857">
    <property type="entry name" value="DUF6913"/>
    <property type="match status" value="1"/>
</dbReference>
<name>A0ABV9P2J9_9FLAO</name>
<proteinExistence type="predicted"/>
<gene>
    <name evidence="1" type="ORF">ACFO3U_04095</name>
</gene>
<dbReference type="RefSeq" id="WP_379738458.1">
    <property type="nucleotide sequence ID" value="NZ_JBHSGW010000002.1"/>
</dbReference>
<reference evidence="2" key="1">
    <citation type="journal article" date="2019" name="Int. J. Syst. Evol. Microbiol.">
        <title>The Global Catalogue of Microorganisms (GCM) 10K type strain sequencing project: providing services to taxonomists for standard genome sequencing and annotation.</title>
        <authorList>
            <consortium name="The Broad Institute Genomics Platform"/>
            <consortium name="The Broad Institute Genome Sequencing Center for Infectious Disease"/>
            <person name="Wu L."/>
            <person name="Ma J."/>
        </authorList>
    </citation>
    <scope>NUCLEOTIDE SEQUENCE [LARGE SCALE GENOMIC DNA]</scope>
    <source>
        <strain evidence="2">CCUG 50349</strain>
    </source>
</reference>
<sequence>MFYRTIKDFLVKKHIKKSLAKGLSAVNSEPIKTIGVLIDGIHFSDKDKLINEFKKHSNGQFKVNLLIFRKKVNKKESIEYPYFTKKDIGFSGNYSKGEIENFVNFPFDLLINFYDESNANLELITAQSKAKFKVGFASVNKDLNHFFVNTFVEKYVDFTQVLFDYLRILKKV</sequence>
<accession>A0ABV9P2J9</accession>
<evidence type="ECO:0000313" key="2">
    <source>
        <dbReference type="Proteomes" id="UP001595885"/>
    </source>
</evidence>
<dbReference type="EMBL" id="JBHSGW010000002">
    <property type="protein sequence ID" value="MFC4739165.1"/>
    <property type="molecule type" value="Genomic_DNA"/>
</dbReference>
<protein>
    <submittedName>
        <fullName evidence="1">DUF6913 domain-containing protein</fullName>
    </submittedName>
</protein>
<organism evidence="1 2">
    <name type="scientific">Flavobacterium ponti</name>
    <dbReference type="NCBI Taxonomy" id="665133"/>
    <lineage>
        <taxon>Bacteria</taxon>
        <taxon>Pseudomonadati</taxon>
        <taxon>Bacteroidota</taxon>
        <taxon>Flavobacteriia</taxon>
        <taxon>Flavobacteriales</taxon>
        <taxon>Flavobacteriaceae</taxon>
        <taxon>Flavobacterium</taxon>
    </lineage>
</organism>
<keyword evidence="2" id="KW-1185">Reference proteome</keyword>
<comment type="caution">
    <text evidence="1">The sequence shown here is derived from an EMBL/GenBank/DDBJ whole genome shotgun (WGS) entry which is preliminary data.</text>
</comment>